<dbReference type="EMBL" id="KQ947436">
    <property type="protein sequence ID" value="KUJ08344.1"/>
    <property type="molecule type" value="Genomic_DNA"/>
</dbReference>
<dbReference type="AlphaFoldDB" id="A0A132B8Z0"/>
<dbReference type="Proteomes" id="UP000070700">
    <property type="component" value="Unassembled WGS sequence"/>
</dbReference>
<accession>A0A132B8Z0</accession>
<dbReference type="RefSeq" id="XP_018062699.1">
    <property type="nucleotide sequence ID" value="XM_018220798.1"/>
</dbReference>
<reference evidence="3 4" key="1">
    <citation type="submission" date="2015-10" db="EMBL/GenBank/DDBJ databases">
        <title>Full genome of DAOMC 229536 Phialocephala scopiformis, a fungal endophyte of spruce producing the potent anti-insectan compound rugulosin.</title>
        <authorList>
            <consortium name="DOE Joint Genome Institute"/>
            <person name="Walker A.K."/>
            <person name="Frasz S.L."/>
            <person name="Seifert K.A."/>
            <person name="Miller J.D."/>
            <person name="Mondo S.J."/>
            <person name="Labutti K."/>
            <person name="Lipzen A."/>
            <person name="Dockter R."/>
            <person name="Kennedy M."/>
            <person name="Grigoriev I.V."/>
            <person name="Spatafora J.W."/>
        </authorList>
    </citation>
    <scope>NUCLEOTIDE SEQUENCE [LARGE SCALE GENOMIC DNA]</scope>
    <source>
        <strain evidence="3 4">CBS 120377</strain>
    </source>
</reference>
<name>A0A132B8Z0_MOLSC</name>
<keyword evidence="1" id="KW-1133">Transmembrane helix</keyword>
<keyword evidence="1" id="KW-0812">Transmembrane</keyword>
<dbReference type="InterPro" id="IPR046529">
    <property type="entry name" value="DUF6594"/>
</dbReference>
<evidence type="ECO:0000313" key="4">
    <source>
        <dbReference type="Proteomes" id="UP000070700"/>
    </source>
</evidence>
<gene>
    <name evidence="3" type="ORF">LY89DRAFT_742179</name>
</gene>
<feature type="transmembrane region" description="Helical" evidence="1">
    <location>
        <begin position="222"/>
        <end position="247"/>
    </location>
</feature>
<dbReference type="InParanoid" id="A0A132B8Z0"/>
<keyword evidence="1" id="KW-0472">Membrane</keyword>
<dbReference type="PANTHER" id="PTHR34502:SF4">
    <property type="entry name" value="DUF6594 DOMAIN-CONTAINING PROTEIN"/>
    <property type="match status" value="1"/>
</dbReference>
<evidence type="ECO:0000313" key="3">
    <source>
        <dbReference type="EMBL" id="KUJ08344.1"/>
    </source>
</evidence>
<proteinExistence type="predicted"/>
<dbReference type="GeneID" id="28830524"/>
<evidence type="ECO:0000256" key="1">
    <source>
        <dbReference type="SAM" id="Phobius"/>
    </source>
</evidence>
<dbReference type="Pfam" id="PF20237">
    <property type="entry name" value="DUF6594"/>
    <property type="match status" value="1"/>
</dbReference>
<sequence>MFGKRDIENPPVMNPNCKVQDGFGALASWMALEADSESFVFQKFDDLSARNLLYLQCEMLDLRRQLEAFDMKVARLDARMDLKDAARTWETLVRMSAEKDPNPDVQNYKILIERLRETVKEYLRSANLVRPSNRALKALRSWVDGGTTRRPDGTKIRPILGGLARDYLDKEDGLAVIKPLDDVVLLSKMLRNIWPVKREVSRDGINLIGRFQERSITLTVNIISVVVAAILLLGSITVSISFILLGLN</sequence>
<protein>
    <recommendedName>
        <fullName evidence="2">DUF6594 domain-containing protein</fullName>
    </recommendedName>
</protein>
<dbReference type="KEGG" id="psco:LY89DRAFT_742179"/>
<feature type="domain" description="DUF6594" evidence="2">
    <location>
        <begin position="25"/>
        <end position="238"/>
    </location>
</feature>
<dbReference type="OrthoDB" id="5342093at2759"/>
<organism evidence="3 4">
    <name type="scientific">Mollisia scopiformis</name>
    <name type="common">Conifer needle endophyte fungus</name>
    <name type="synonym">Phialocephala scopiformis</name>
    <dbReference type="NCBI Taxonomy" id="149040"/>
    <lineage>
        <taxon>Eukaryota</taxon>
        <taxon>Fungi</taxon>
        <taxon>Dikarya</taxon>
        <taxon>Ascomycota</taxon>
        <taxon>Pezizomycotina</taxon>
        <taxon>Leotiomycetes</taxon>
        <taxon>Helotiales</taxon>
        <taxon>Mollisiaceae</taxon>
        <taxon>Mollisia</taxon>
    </lineage>
</organism>
<dbReference type="PANTHER" id="PTHR34502">
    <property type="entry name" value="DUF6594 DOMAIN-CONTAINING PROTEIN-RELATED"/>
    <property type="match status" value="1"/>
</dbReference>
<keyword evidence="4" id="KW-1185">Reference proteome</keyword>
<evidence type="ECO:0000259" key="2">
    <source>
        <dbReference type="Pfam" id="PF20237"/>
    </source>
</evidence>